<reference evidence="1" key="1">
    <citation type="journal article" date="2015" name="Nature">
        <title>Complex archaea that bridge the gap between prokaryotes and eukaryotes.</title>
        <authorList>
            <person name="Spang A."/>
            <person name="Saw J.H."/>
            <person name="Jorgensen S.L."/>
            <person name="Zaremba-Niedzwiedzka K."/>
            <person name="Martijn J."/>
            <person name="Lind A.E."/>
            <person name="van Eijk R."/>
            <person name="Schleper C."/>
            <person name="Guy L."/>
            <person name="Ettema T.J."/>
        </authorList>
    </citation>
    <scope>NUCLEOTIDE SEQUENCE</scope>
</reference>
<dbReference type="Gene3D" id="3.30.420.240">
    <property type="match status" value="1"/>
</dbReference>
<dbReference type="AlphaFoldDB" id="A0A0F8XQX9"/>
<comment type="caution">
    <text evidence="1">The sequence shown here is derived from an EMBL/GenBank/DDBJ whole genome shotgun (WGS) entry which is preliminary data.</text>
</comment>
<sequence>RAVNREVGTEGPKIVGVDVSREGDDETVIACRKGMKTTDLITWGHQDTIFSASRVKNFCEKSKVDILRVDSIGVGGPVVDDLRAWGVTAEQINVGLPAIDKEHFLNIRAEGYQHLADLFTNDEISIPEDEDLKAQLCDIRYEYNDKGIKKIESKKDSKSRGSKSPDKADALMMAFLPGYNQAQSQPVDNN</sequence>
<evidence type="ECO:0000313" key="1">
    <source>
        <dbReference type="EMBL" id="KKK44474.1"/>
    </source>
</evidence>
<gene>
    <name evidence="1" type="ORF">LCGC14_3167070</name>
</gene>
<name>A0A0F8XQX9_9ZZZZ</name>
<protein>
    <recommendedName>
        <fullName evidence="2">Terminase large subunit gp17-like C-terminal domain-containing protein</fullName>
    </recommendedName>
</protein>
<dbReference type="EMBL" id="LAZR01070176">
    <property type="protein sequence ID" value="KKK44474.1"/>
    <property type="molecule type" value="Genomic_DNA"/>
</dbReference>
<accession>A0A0F8XQX9</accession>
<evidence type="ECO:0008006" key="2">
    <source>
        <dbReference type="Google" id="ProtNLM"/>
    </source>
</evidence>
<proteinExistence type="predicted"/>
<organism evidence="1">
    <name type="scientific">marine sediment metagenome</name>
    <dbReference type="NCBI Taxonomy" id="412755"/>
    <lineage>
        <taxon>unclassified sequences</taxon>
        <taxon>metagenomes</taxon>
        <taxon>ecological metagenomes</taxon>
    </lineage>
</organism>
<feature type="non-terminal residue" evidence="1">
    <location>
        <position position="1"/>
    </location>
</feature>